<dbReference type="EMBL" id="JABZRE010000056">
    <property type="protein sequence ID" value="MBF1307746.1"/>
    <property type="molecule type" value="Genomic_DNA"/>
</dbReference>
<feature type="transmembrane region" description="Helical" evidence="1">
    <location>
        <begin position="14"/>
        <end position="34"/>
    </location>
</feature>
<feature type="transmembrane region" description="Helical" evidence="1">
    <location>
        <begin position="300"/>
        <end position="322"/>
    </location>
</feature>
<proteinExistence type="predicted"/>
<evidence type="ECO:0000313" key="4">
    <source>
        <dbReference type="Proteomes" id="UP000758611"/>
    </source>
</evidence>
<feature type="domain" description="Membrane iron-sulfur containing protein FtrD-like" evidence="2">
    <location>
        <begin position="348"/>
        <end position="448"/>
    </location>
</feature>
<gene>
    <name evidence="3" type="ORF">HXM94_08225</name>
</gene>
<evidence type="ECO:0000313" key="3">
    <source>
        <dbReference type="EMBL" id="MBF1307746.1"/>
    </source>
</evidence>
<accession>A0A930H4C8</accession>
<sequence>MPYFRSEVFILGKFYVDVIFAMCTFSFFFALALSFLKENMSLTNKIISFSVLVIGIVLGLYIHILRVKNKKEMIHTVTKLNRYVFALCLFIFILMSIFLFLSIFVKNHKKISKILTSLNLLFMFISISCMIYLIIPKLLTQAMEFIAFGEDSVSTVTLFRVSGYILGILTGVLLILALYKFLIRCNKKQYIVMFIAIFVNTFLEYGLKGITATVRLKEYLKKDFNISPILTEKSNIFGIKVFNLMIFEDKSEVYFIGAAFIIILIGVIFFVYNNLKVKGKFENKASLRKEKWRLIVNRRWAYFAVFLSFVTLFSTTYLNYLLTKPVELTAAQPYQEEGNNIVIPLSDVDDGHLHRFSYKKDGHDIRFIVVKKPNSTSYGVGLDACQICGVAGYFERKNDIVCKRCDVVMNKATIGFKGGCNPIPFEYKIENSKIIIDKSVLDKEKERFPIGE</sequence>
<feature type="transmembrane region" description="Helical" evidence="1">
    <location>
        <begin position="84"/>
        <end position="105"/>
    </location>
</feature>
<feature type="transmembrane region" description="Helical" evidence="1">
    <location>
        <begin position="253"/>
        <end position="272"/>
    </location>
</feature>
<feature type="transmembrane region" description="Helical" evidence="1">
    <location>
        <begin position="46"/>
        <end position="64"/>
    </location>
</feature>
<reference evidence="3" key="1">
    <citation type="submission" date="2020-04" db="EMBL/GenBank/DDBJ databases">
        <title>Deep metagenomics examines the oral microbiome during advanced dental caries in children, revealing novel taxa and co-occurrences with host molecules.</title>
        <authorList>
            <person name="Baker J.L."/>
            <person name="Morton J.T."/>
            <person name="Dinis M."/>
            <person name="Alvarez R."/>
            <person name="Tran N.C."/>
            <person name="Knight R."/>
            <person name="Edlund A."/>
        </authorList>
    </citation>
    <scope>NUCLEOTIDE SEQUENCE</scope>
    <source>
        <strain evidence="3">JCVI_23_bin.11</strain>
    </source>
</reference>
<feature type="transmembrane region" description="Helical" evidence="1">
    <location>
        <begin position="161"/>
        <end position="183"/>
    </location>
</feature>
<name>A0A930H4C8_9FIRM</name>
<dbReference type="Proteomes" id="UP000758611">
    <property type="component" value="Unassembled WGS sequence"/>
</dbReference>
<dbReference type="OrthoDB" id="9792533at2"/>
<keyword evidence="1" id="KW-0472">Membrane</keyword>
<dbReference type="InterPro" id="IPR018758">
    <property type="entry name" value="FtrD-like"/>
</dbReference>
<dbReference type="AlphaFoldDB" id="A0A930H4C8"/>
<feature type="transmembrane region" description="Helical" evidence="1">
    <location>
        <begin position="190"/>
        <end position="207"/>
    </location>
</feature>
<evidence type="ECO:0000259" key="2">
    <source>
        <dbReference type="Pfam" id="PF10080"/>
    </source>
</evidence>
<comment type="caution">
    <text evidence="3">The sequence shown here is derived from an EMBL/GenBank/DDBJ whole genome shotgun (WGS) entry which is preliminary data.</text>
</comment>
<dbReference type="Pfam" id="PF10080">
    <property type="entry name" value="FtrD-like"/>
    <property type="match status" value="1"/>
</dbReference>
<evidence type="ECO:0000256" key="1">
    <source>
        <dbReference type="SAM" id="Phobius"/>
    </source>
</evidence>
<keyword evidence="1" id="KW-0812">Transmembrane</keyword>
<organism evidence="3 4">
    <name type="scientific">Parvimonas micra</name>
    <dbReference type="NCBI Taxonomy" id="33033"/>
    <lineage>
        <taxon>Bacteria</taxon>
        <taxon>Bacillati</taxon>
        <taxon>Bacillota</taxon>
        <taxon>Tissierellia</taxon>
        <taxon>Tissierellales</taxon>
        <taxon>Peptoniphilaceae</taxon>
        <taxon>Parvimonas</taxon>
    </lineage>
</organism>
<keyword evidence="1" id="KW-1133">Transmembrane helix</keyword>
<protein>
    <submittedName>
        <fullName evidence="3">DUF2318 domain-containing protein</fullName>
    </submittedName>
</protein>
<feature type="transmembrane region" description="Helical" evidence="1">
    <location>
        <begin position="117"/>
        <end position="135"/>
    </location>
</feature>